<feature type="transmembrane region" description="Helical" evidence="5">
    <location>
        <begin position="126"/>
        <end position="150"/>
    </location>
</feature>
<dbReference type="InterPro" id="IPR001750">
    <property type="entry name" value="ND/Mrp_TM"/>
</dbReference>
<keyword evidence="2 5" id="KW-0812">Transmembrane</keyword>
<evidence type="ECO:0000256" key="5">
    <source>
        <dbReference type="SAM" id="Phobius"/>
    </source>
</evidence>
<feature type="transmembrane region" description="Helical" evidence="5">
    <location>
        <begin position="290"/>
        <end position="311"/>
    </location>
</feature>
<dbReference type="GO" id="GO:0016020">
    <property type="term" value="C:membrane"/>
    <property type="evidence" value="ECO:0007669"/>
    <property type="project" value="UniProtKB-SubCell"/>
</dbReference>
<keyword evidence="4 5" id="KW-0472">Membrane</keyword>
<proteinExistence type="predicted"/>
<dbReference type="KEGG" id="ipc:IPA_04710"/>
<organism evidence="7 8">
    <name type="scientific">Ignicoccus pacificus DSM 13166</name>
    <dbReference type="NCBI Taxonomy" id="940294"/>
    <lineage>
        <taxon>Archaea</taxon>
        <taxon>Thermoproteota</taxon>
        <taxon>Thermoprotei</taxon>
        <taxon>Desulfurococcales</taxon>
        <taxon>Desulfurococcaceae</taxon>
        <taxon>Ignicoccus</taxon>
    </lineage>
</organism>
<protein>
    <recommendedName>
        <fullName evidence="6">NADH:quinone oxidoreductase/Mrp antiporter transmembrane domain-containing protein</fullName>
    </recommendedName>
</protein>
<reference evidence="7" key="1">
    <citation type="submission" date="2013-11" db="EMBL/GenBank/DDBJ databases">
        <title>Comparative genomics of Ignicoccus.</title>
        <authorList>
            <person name="Podar M."/>
        </authorList>
    </citation>
    <scope>NUCLEOTIDE SEQUENCE</scope>
    <source>
        <strain evidence="7">DSM 13166</strain>
    </source>
</reference>
<feature type="transmembrane region" description="Helical" evidence="5">
    <location>
        <begin position="50"/>
        <end position="69"/>
    </location>
</feature>
<feature type="transmembrane region" description="Helical" evidence="5">
    <location>
        <begin position="371"/>
        <end position="391"/>
    </location>
</feature>
<feature type="transmembrane region" description="Helical" evidence="5">
    <location>
        <begin position="332"/>
        <end position="351"/>
    </location>
</feature>
<dbReference type="AlphaFoldDB" id="A0A977KB57"/>
<keyword evidence="3 5" id="KW-1133">Transmembrane helix</keyword>
<feature type="domain" description="NADH:quinone oxidoreductase/Mrp antiporter transmembrane" evidence="6">
    <location>
        <begin position="93"/>
        <end position="372"/>
    </location>
</feature>
<dbReference type="PANTHER" id="PTHR22773">
    <property type="entry name" value="NADH DEHYDROGENASE"/>
    <property type="match status" value="1"/>
</dbReference>
<keyword evidence="8" id="KW-1185">Reference proteome</keyword>
<feature type="transmembrane region" description="Helical" evidence="5">
    <location>
        <begin position="76"/>
        <end position="93"/>
    </location>
</feature>
<feature type="transmembrane region" description="Helical" evidence="5">
    <location>
        <begin position="232"/>
        <end position="252"/>
    </location>
</feature>
<evidence type="ECO:0000256" key="2">
    <source>
        <dbReference type="ARBA" id="ARBA00022692"/>
    </source>
</evidence>
<accession>A0A977KB57</accession>
<dbReference type="Proteomes" id="UP001063698">
    <property type="component" value="Chromosome"/>
</dbReference>
<feature type="transmembrane region" description="Helical" evidence="5">
    <location>
        <begin position="264"/>
        <end position="284"/>
    </location>
</feature>
<evidence type="ECO:0000256" key="1">
    <source>
        <dbReference type="ARBA" id="ARBA00004141"/>
    </source>
</evidence>
<dbReference type="Pfam" id="PF00361">
    <property type="entry name" value="Proton_antipo_M"/>
    <property type="match status" value="1"/>
</dbReference>
<evidence type="ECO:0000256" key="4">
    <source>
        <dbReference type="ARBA" id="ARBA00023136"/>
    </source>
</evidence>
<evidence type="ECO:0000313" key="8">
    <source>
        <dbReference type="Proteomes" id="UP001063698"/>
    </source>
</evidence>
<gene>
    <name evidence="7" type="ORF">IPA_04710</name>
</gene>
<evidence type="ECO:0000259" key="6">
    <source>
        <dbReference type="Pfam" id="PF00361"/>
    </source>
</evidence>
<evidence type="ECO:0000256" key="3">
    <source>
        <dbReference type="ARBA" id="ARBA00022989"/>
    </source>
</evidence>
<dbReference type="EMBL" id="CP006868">
    <property type="protein sequence ID" value="UXD22432.1"/>
    <property type="molecule type" value="Genomic_DNA"/>
</dbReference>
<evidence type="ECO:0000313" key="7">
    <source>
        <dbReference type="EMBL" id="UXD22432.1"/>
    </source>
</evidence>
<name>A0A977KB57_9CREN</name>
<feature type="transmembrane region" description="Helical" evidence="5">
    <location>
        <begin position="99"/>
        <end position="119"/>
    </location>
</feature>
<feature type="transmembrane region" description="Helical" evidence="5">
    <location>
        <begin position="412"/>
        <end position="432"/>
    </location>
</feature>
<feature type="transmembrane region" description="Helical" evidence="5">
    <location>
        <begin position="162"/>
        <end position="182"/>
    </location>
</feature>
<comment type="subcellular location">
    <subcellularLocation>
        <location evidence="1">Membrane</location>
        <topology evidence="1">Multi-pass membrane protein</topology>
    </subcellularLocation>
</comment>
<feature type="transmembrane region" description="Helical" evidence="5">
    <location>
        <begin position="202"/>
        <end position="226"/>
    </location>
</feature>
<sequence length="438" mass="46509">MIWALLLSFIAIAQALVFPVGLSRYLSSILLVASIFFAHGKFGSLVGDDFTRLGMLAIAIPAVITLMFHKKPQRHFVLLVTILTLSGYLVAASRNLATLAISLEAMSLTAAAVAFYPGAKEKIKVVVTYLIFSVFAAAMLFLGLAFYFAGSHTTDLVHFTQTSTAIVGIVLMLASIMVKLAISPMHTWAVDVYSESSTSASIYLSSAVKVGAMLALAILSVGPLRLAYSVSYWQILIPALLLAALSNIVGAAGMVTTNKMKRMLSFSSIAHAGFVALALAYPGQLSAAVIAYYALVYSIANTIAFSSVLLVKGEGESEIMDLKVLYKRPLTALAVAIAALSLLGIPPTAGFSAKLMALINLFNAKSLPPALLIGVAVVSLVFTAASGYGYIKIVAAVTKKPEKDQVISLPSLEMLLWVLAAMLIILYFYPLWPVPTLG</sequence>